<evidence type="ECO:0000313" key="2">
    <source>
        <dbReference type="EMBL" id="KAK4125360.1"/>
    </source>
</evidence>
<name>A0AAN6Z4I9_9PEZI</name>
<dbReference type="EMBL" id="MU853226">
    <property type="protein sequence ID" value="KAK4125360.1"/>
    <property type="molecule type" value="Genomic_DNA"/>
</dbReference>
<evidence type="ECO:0008006" key="4">
    <source>
        <dbReference type="Google" id="ProtNLM"/>
    </source>
</evidence>
<reference evidence="2" key="2">
    <citation type="submission" date="2023-05" db="EMBL/GenBank/DDBJ databases">
        <authorList>
            <consortium name="Lawrence Berkeley National Laboratory"/>
            <person name="Steindorff A."/>
            <person name="Hensen N."/>
            <person name="Bonometti L."/>
            <person name="Westerberg I."/>
            <person name="Brannstrom I.O."/>
            <person name="Guillou S."/>
            <person name="Cros-Aarteil S."/>
            <person name="Calhoun S."/>
            <person name="Haridas S."/>
            <person name="Kuo A."/>
            <person name="Mondo S."/>
            <person name="Pangilinan J."/>
            <person name="Riley R."/>
            <person name="Labutti K."/>
            <person name="Andreopoulos B."/>
            <person name="Lipzen A."/>
            <person name="Chen C."/>
            <person name="Yanf M."/>
            <person name="Daum C."/>
            <person name="Ng V."/>
            <person name="Clum A."/>
            <person name="Ohm R."/>
            <person name="Martin F."/>
            <person name="Silar P."/>
            <person name="Natvig D."/>
            <person name="Lalanne C."/>
            <person name="Gautier V."/>
            <person name="Ament-Velasquez S.L."/>
            <person name="Kruys A."/>
            <person name="Hutchinson M.I."/>
            <person name="Powell A.J."/>
            <person name="Barry K."/>
            <person name="Miller A.N."/>
            <person name="Grigoriev I.V."/>
            <person name="Debuchy R."/>
            <person name="Gladieux P."/>
            <person name="Thoren M.H."/>
            <person name="Johannesson H."/>
        </authorList>
    </citation>
    <scope>NUCLEOTIDE SEQUENCE</scope>
    <source>
        <strain evidence="2">CBS 731.68</strain>
    </source>
</reference>
<dbReference type="InterPro" id="IPR022025">
    <property type="entry name" value="Amidoligase_2"/>
</dbReference>
<dbReference type="PANTHER" id="PTHR36847:SF1">
    <property type="entry name" value="AMIDOLIGASE ENZYME"/>
    <property type="match status" value="1"/>
</dbReference>
<dbReference type="PANTHER" id="PTHR36847">
    <property type="entry name" value="AMIDOLIGASE ENZYME"/>
    <property type="match status" value="1"/>
</dbReference>
<organism evidence="2 3">
    <name type="scientific">Parathielavia appendiculata</name>
    <dbReference type="NCBI Taxonomy" id="2587402"/>
    <lineage>
        <taxon>Eukaryota</taxon>
        <taxon>Fungi</taxon>
        <taxon>Dikarya</taxon>
        <taxon>Ascomycota</taxon>
        <taxon>Pezizomycotina</taxon>
        <taxon>Sordariomycetes</taxon>
        <taxon>Sordariomycetidae</taxon>
        <taxon>Sordariales</taxon>
        <taxon>Chaetomiaceae</taxon>
        <taxon>Parathielavia</taxon>
    </lineage>
</organism>
<dbReference type="Pfam" id="PF12224">
    <property type="entry name" value="Amidoligase_2"/>
    <property type="match status" value="1"/>
</dbReference>
<keyword evidence="3" id="KW-1185">Reference proteome</keyword>
<proteinExistence type="predicted"/>
<feature type="compositionally biased region" description="Polar residues" evidence="1">
    <location>
        <begin position="223"/>
        <end position="233"/>
    </location>
</feature>
<accession>A0AAN6Z4I9</accession>
<sequence>MSGNAGRIRLGPGRRPGRAQLGVSVPQWTSCWRHLAASERDGNLSSDVLAMHGGLQVSMQWRYLVQNLLPEAVRNMGLMERHEPTAHRSSACVHGMTSSPQGWSLCPHPPEPSALGNMGQLAPCQVSERAGLDLLPCAHGHHEDGPGLFQQLTTPCGDRRRPMAQPGAGVSMRQSLFNLPSCILFLLGLRLDKLCAFPQLLRERLSGDLSQRMAPFILDDDQQSTQDAQNSPANPHHAAEDAVEVTKAGEAALVDRVDDISVALEWKLLLPLLAPGAEDPQPDDRRPVATARCRDSQRAWLEQGHECIAQTIRDTGEQAVTLHSLVNQGVEEKDFWGSGWVVKKANSAEPLSEEKSLEGYLWVPVEVCSPKMRLRDAETRERMLRVLGGLTARHRLVANCTCEVHIHLGRMDGRPWSLSTLKRLGTLLWVAEPTLRSIRDPRSPNFDNTYTWGFALQERSRLAKRMGDLTTAPSDVEAISDQQVVEALRRHATDSSADVTSAFLEVWKTSSHLQLGRLLSGPERRYRRLGFNFSAFGEEDERARRNPRTMEFRMMDGSVDTRLILGWLAICGIIAEAAVVRSDGRFSAALDVLLHRSDEKQPSMSETPAMRRAGEFRELMQALGVQEEHYRGFEDKIRREHV</sequence>
<gene>
    <name evidence="2" type="ORF">N657DRAFT_644229</name>
</gene>
<comment type="caution">
    <text evidence="2">The sequence shown here is derived from an EMBL/GenBank/DDBJ whole genome shotgun (WGS) entry which is preliminary data.</text>
</comment>
<protein>
    <recommendedName>
        <fullName evidence="4">Amidoligase enzyme</fullName>
    </recommendedName>
</protein>
<feature type="region of interest" description="Disordered" evidence="1">
    <location>
        <begin position="221"/>
        <end position="241"/>
    </location>
</feature>
<dbReference type="GeneID" id="87829487"/>
<reference evidence="2" key="1">
    <citation type="journal article" date="2023" name="Mol. Phylogenet. Evol.">
        <title>Genome-scale phylogeny and comparative genomics of the fungal order Sordariales.</title>
        <authorList>
            <person name="Hensen N."/>
            <person name="Bonometti L."/>
            <person name="Westerberg I."/>
            <person name="Brannstrom I.O."/>
            <person name="Guillou S."/>
            <person name="Cros-Aarteil S."/>
            <person name="Calhoun S."/>
            <person name="Haridas S."/>
            <person name="Kuo A."/>
            <person name="Mondo S."/>
            <person name="Pangilinan J."/>
            <person name="Riley R."/>
            <person name="LaButti K."/>
            <person name="Andreopoulos B."/>
            <person name="Lipzen A."/>
            <person name="Chen C."/>
            <person name="Yan M."/>
            <person name="Daum C."/>
            <person name="Ng V."/>
            <person name="Clum A."/>
            <person name="Steindorff A."/>
            <person name="Ohm R.A."/>
            <person name="Martin F."/>
            <person name="Silar P."/>
            <person name="Natvig D.O."/>
            <person name="Lalanne C."/>
            <person name="Gautier V."/>
            <person name="Ament-Velasquez S.L."/>
            <person name="Kruys A."/>
            <person name="Hutchinson M.I."/>
            <person name="Powell A.J."/>
            <person name="Barry K."/>
            <person name="Miller A.N."/>
            <person name="Grigoriev I.V."/>
            <person name="Debuchy R."/>
            <person name="Gladieux P."/>
            <person name="Hiltunen Thoren M."/>
            <person name="Johannesson H."/>
        </authorList>
    </citation>
    <scope>NUCLEOTIDE SEQUENCE</scope>
    <source>
        <strain evidence="2">CBS 731.68</strain>
    </source>
</reference>
<dbReference type="Proteomes" id="UP001302602">
    <property type="component" value="Unassembled WGS sequence"/>
</dbReference>
<evidence type="ECO:0000313" key="3">
    <source>
        <dbReference type="Proteomes" id="UP001302602"/>
    </source>
</evidence>
<dbReference type="RefSeq" id="XP_062649131.1">
    <property type="nucleotide sequence ID" value="XM_062792718.1"/>
</dbReference>
<dbReference type="AlphaFoldDB" id="A0AAN6Z4I9"/>
<evidence type="ECO:0000256" key="1">
    <source>
        <dbReference type="SAM" id="MobiDB-lite"/>
    </source>
</evidence>